<gene>
    <name evidence="1" type="ORF">DES41_101467</name>
</gene>
<accession>A0A368YCF2</accession>
<protein>
    <submittedName>
        <fullName evidence="1">Uncharacterized protein</fullName>
    </submittedName>
</protein>
<name>A0A368YCF2_9BURK</name>
<reference evidence="1 2" key="1">
    <citation type="submission" date="2018-07" db="EMBL/GenBank/DDBJ databases">
        <title>Genomic Encyclopedia of Type Strains, Phase IV (KMG-IV): sequencing the most valuable type-strain genomes for metagenomic binning, comparative biology and taxonomic classification.</title>
        <authorList>
            <person name="Goeker M."/>
        </authorList>
    </citation>
    <scope>NUCLEOTIDE SEQUENCE [LARGE SCALE GENOMIC DNA]</scope>
    <source>
        <strain evidence="1 2">DSM 21634</strain>
    </source>
</reference>
<keyword evidence="2" id="KW-1185">Reference proteome</keyword>
<organism evidence="1 2">
    <name type="scientific">Pseudorhodoferax soli</name>
    <dbReference type="NCBI Taxonomy" id="545864"/>
    <lineage>
        <taxon>Bacteria</taxon>
        <taxon>Pseudomonadati</taxon>
        <taxon>Pseudomonadota</taxon>
        <taxon>Betaproteobacteria</taxon>
        <taxon>Burkholderiales</taxon>
        <taxon>Comamonadaceae</taxon>
    </lineage>
</organism>
<dbReference type="OrthoDB" id="8909024at2"/>
<dbReference type="AlphaFoldDB" id="A0A368YCF2"/>
<sequence length="80" mass="8754">MRAEPTVILEVDRRLALFILASRPVGTDAANAQALARWRAAQEVRKILRDACPYKPGTQASNAWFVEKYGDAAGAVLDPD</sequence>
<proteinExistence type="predicted"/>
<dbReference type="Proteomes" id="UP000252884">
    <property type="component" value="Unassembled WGS sequence"/>
</dbReference>
<comment type="caution">
    <text evidence="1">The sequence shown here is derived from an EMBL/GenBank/DDBJ whole genome shotgun (WGS) entry which is preliminary data.</text>
</comment>
<evidence type="ECO:0000313" key="2">
    <source>
        <dbReference type="Proteomes" id="UP000252884"/>
    </source>
</evidence>
<evidence type="ECO:0000313" key="1">
    <source>
        <dbReference type="EMBL" id="RCW75864.1"/>
    </source>
</evidence>
<dbReference type="RefSeq" id="WP_114465496.1">
    <property type="nucleotide sequence ID" value="NZ_QPJK01000001.1"/>
</dbReference>
<dbReference type="EMBL" id="QPJK01000001">
    <property type="protein sequence ID" value="RCW75864.1"/>
    <property type="molecule type" value="Genomic_DNA"/>
</dbReference>